<comment type="caution">
    <text evidence="1">The sequence shown here is derived from an EMBL/GenBank/DDBJ whole genome shotgun (WGS) entry which is preliminary data.</text>
</comment>
<evidence type="ECO:0000313" key="2">
    <source>
        <dbReference type="Proteomes" id="UP000572680"/>
    </source>
</evidence>
<keyword evidence="2" id="KW-1185">Reference proteome</keyword>
<gene>
    <name evidence="1" type="ORF">HNR61_007008</name>
</gene>
<organism evidence="1 2">
    <name type="scientific">Actinomadura namibiensis</name>
    <dbReference type="NCBI Taxonomy" id="182080"/>
    <lineage>
        <taxon>Bacteria</taxon>
        <taxon>Bacillati</taxon>
        <taxon>Actinomycetota</taxon>
        <taxon>Actinomycetes</taxon>
        <taxon>Streptosporangiales</taxon>
        <taxon>Thermomonosporaceae</taxon>
        <taxon>Actinomadura</taxon>
    </lineage>
</organism>
<proteinExistence type="predicted"/>
<reference evidence="1 2" key="1">
    <citation type="submission" date="2020-08" db="EMBL/GenBank/DDBJ databases">
        <title>Genomic Encyclopedia of Type Strains, Phase IV (KMG-IV): sequencing the most valuable type-strain genomes for metagenomic binning, comparative biology and taxonomic classification.</title>
        <authorList>
            <person name="Goeker M."/>
        </authorList>
    </citation>
    <scope>NUCLEOTIDE SEQUENCE [LARGE SCALE GENOMIC DNA]</scope>
    <source>
        <strain evidence="1 2">DSM 44197</strain>
    </source>
</reference>
<protein>
    <submittedName>
        <fullName evidence="1">Uncharacterized protein</fullName>
    </submittedName>
</protein>
<evidence type="ECO:0000313" key="1">
    <source>
        <dbReference type="EMBL" id="MBA8955334.1"/>
    </source>
</evidence>
<dbReference type="RefSeq" id="WP_182847328.1">
    <property type="nucleotide sequence ID" value="NZ_BAAALP010000002.1"/>
</dbReference>
<dbReference type="AlphaFoldDB" id="A0A7W3QQ43"/>
<name>A0A7W3QQ43_ACTNM</name>
<sequence length="325" mass="35269">MNVRTTFRCARCDAVLTGALLRVPMPRPGYQPHHEVGFRPVLMTHGTYAVDANGTYVLAPGDVSGTRLVPERCADGCVGIEAEDGVNLVCASCGADIGGRTDACHAWQETRLPPELVRAEDEPTDEEPWENPDEAFGRAPVDDAGELDWLWLGRLGVCATEVLVRSEGRPVHFAGGGALVIRDFLRGMLAGTGHADAMRALGPGERPAIVCDLGGPGRTPVVVEGARSLTVVPGPPDGVAGDEVAAHPRVWAYLAREHDRPPRGAGRWWDEEAPRRISPAEASSHGRHWRCHDLPRHLAGRPETERPWLRALLAEIDAAWRDRFS</sequence>
<dbReference type="Proteomes" id="UP000572680">
    <property type="component" value="Unassembled WGS sequence"/>
</dbReference>
<accession>A0A7W3QQ43</accession>
<dbReference type="EMBL" id="JACJIA010000011">
    <property type="protein sequence ID" value="MBA8955334.1"/>
    <property type="molecule type" value="Genomic_DNA"/>
</dbReference>